<comment type="subcellular location">
    <subcellularLocation>
        <location evidence="1">Cell membrane</location>
        <topology evidence="1">Lipid-anchor</topology>
        <topology evidence="1">GPI-anchor</topology>
    </subcellularLocation>
</comment>
<sequence length="175" mass="19656">MFNKTWNSGNLDCIREECCIVARRGYTKTVVAASVSAQKYNPELTWSQRTQDIRIAQLSDKLRHIRQVVLMQLTQAPESESYMRDEEGSGSGHPPVTQWADDEDQNSEWVDQGSGSGDDDTTDNPIVETPRHRSPSTEAKVPVEQSSTAVDSRRGLYAWTLVVLPLALSRVLWYG</sequence>
<organism evidence="13">
    <name type="scientific">Timema cristinae</name>
    <name type="common">Walking stick</name>
    <dbReference type="NCBI Taxonomy" id="61476"/>
    <lineage>
        <taxon>Eukaryota</taxon>
        <taxon>Metazoa</taxon>
        <taxon>Ecdysozoa</taxon>
        <taxon>Arthropoda</taxon>
        <taxon>Hexapoda</taxon>
        <taxon>Insecta</taxon>
        <taxon>Pterygota</taxon>
        <taxon>Neoptera</taxon>
        <taxon>Polyneoptera</taxon>
        <taxon>Phasmatodea</taxon>
        <taxon>Timematodea</taxon>
        <taxon>Timematoidea</taxon>
        <taxon>Timematidae</taxon>
        <taxon>Timema</taxon>
    </lineage>
</organism>
<keyword evidence="4" id="KW-0336">GPI-anchor</keyword>
<keyword evidence="12" id="KW-0812">Transmembrane</keyword>
<keyword evidence="5" id="KW-0732">Signal</keyword>
<dbReference type="GO" id="GO:0098552">
    <property type="term" value="C:side of membrane"/>
    <property type="evidence" value="ECO:0007669"/>
    <property type="project" value="UniProtKB-KW"/>
</dbReference>
<keyword evidence="8" id="KW-0325">Glycoprotein</keyword>
<evidence type="ECO:0000256" key="4">
    <source>
        <dbReference type="ARBA" id="ARBA00022622"/>
    </source>
</evidence>
<keyword evidence="12" id="KW-1133">Transmembrane helix</keyword>
<protein>
    <submittedName>
        <fullName evidence="13">Uncharacterized protein</fullName>
    </submittedName>
</protein>
<gene>
    <name evidence="13" type="ORF">TCEB3V08_LOCUS11859</name>
</gene>
<evidence type="ECO:0000256" key="12">
    <source>
        <dbReference type="SAM" id="Phobius"/>
    </source>
</evidence>
<evidence type="ECO:0000256" key="3">
    <source>
        <dbReference type="ARBA" id="ARBA00022475"/>
    </source>
</evidence>
<keyword evidence="9" id="KW-0357">Heparan sulfate</keyword>
<accession>A0A7R9DHN7</accession>
<evidence type="ECO:0000256" key="8">
    <source>
        <dbReference type="ARBA" id="ARBA00023180"/>
    </source>
</evidence>
<feature type="region of interest" description="Disordered" evidence="11">
    <location>
        <begin position="77"/>
        <end position="147"/>
    </location>
</feature>
<proteinExistence type="inferred from homology"/>
<name>A0A7R9DHN7_TIMCR</name>
<dbReference type="InterPro" id="IPR001863">
    <property type="entry name" value="Glypican"/>
</dbReference>
<reference evidence="13" key="1">
    <citation type="submission" date="2020-11" db="EMBL/GenBank/DDBJ databases">
        <authorList>
            <person name="Tran Van P."/>
        </authorList>
    </citation>
    <scope>NUCLEOTIDE SEQUENCE</scope>
</reference>
<dbReference type="GO" id="GO:0005886">
    <property type="term" value="C:plasma membrane"/>
    <property type="evidence" value="ECO:0007669"/>
    <property type="project" value="UniProtKB-SubCell"/>
</dbReference>
<keyword evidence="10" id="KW-0449">Lipoprotein</keyword>
<dbReference type="GO" id="GO:0009966">
    <property type="term" value="P:regulation of signal transduction"/>
    <property type="evidence" value="ECO:0007669"/>
    <property type="project" value="InterPro"/>
</dbReference>
<evidence type="ECO:0000256" key="10">
    <source>
        <dbReference type="ARBA" id="ARBA00023288"/>
    </source>
</evidence>
<keyword evidence="6" id="KW-0654">Proteoglycan</keyword>
<feature type="transmembrane region" description="Helical" evidence="12">
    <location>
        <begin position="156"/>
        <end position="174"/>
    </location>
</feature>
<evidence type="ECO:0000256" key="9">
    <source>
        <dbReference type="ARBA" id="ARBA00023207"/>
    </source>
</evidence>
<evidence type="ECO:0000313" key="13">
    <source>
        <dbReference type="EMBL" id="CAD7413724.1"/>
    </source>
</evidence>
<dbReference type="Pfam" id="PF01153">
    <property type="entry name" value="Glypican"/>
    <property type="match status" value="1"/>
</dbReference>
<evidence type="ECO:0000256" key="1">
    <source>
        <dbReference type="ARBA" id="ARBA00004609"/>
    </source>
</evidence>
<keyword evidence="7 12" id="KW-0472">Membrane</keyword>
<dbReference type="AlphaFoldDB" id="A0A7R9DHN7"/>
<evidence type="ECO:0000256" key="5">
    <source>
        <dbReference type="ARBA" id="ARBA00022729"/>
    </source>
</evidence>
<evidence type="ECO:0000256" key="2">
    <source>
        <dbReference type="ARBA" id="ARBA00010260"/>
    </source>
</evidence>
<dbReference type="EMBL" id="OC323959">
    <property type="protein sequence ID" value="CAD7413724.1"/>
    <property type="molecule type" value="Genomic_DNA"/>
</dbReference>
<evidence type="ECO:0000256" key="6">
    <source>
        <dbReference type="ARBA" id="ARBA00022974"/>
    </source>
</evidence>
<evidence type="ECO:0000256" key="7">
    <source>
        <dbReference type="ARBA" id="ARBA00023136"/>
    </source>
</evidence>
<evidence type="ECO:0000256" key="11">
    <source>
        <dbReference type="SAM" id="MobiDB-lite"/>
    </source>
</evidence>
<comment type="similarity">
    <text evidence="2">Belongs to the glypican family.</text>
</comment>
<keyword evidence="3" id="KW-1003">Cell membrane</keyword>